<gene>
    <name evidence="1" type="ORF">GGX14DRAFT_402204</name>
</gene>
<sequence length="110" mass="11778">MVREAGTGKQSELATDTGCTALLLDDCALGAFDLDAYRDRVILNARVKLTVNTLLEDMSFQHLVITPPLFTLFASTPALAAGPATPSALFALFIPVGTNLKPRNYCGEFT</sequence>
<evidence type="ECO:0000313" key="1">
    <source>
        <dbReference type="EMBL" id="KAJ7198173.1"/>
    </source>
</evidence>
<evidence type="ECO:0000313" key="2">
    <source>
        <dbReference type="Proteomes" id="UP001219525"/>
    </source>
</evidence>
<accession>A0AAD6UYF5</accession>
<keyword evidence="2" id="KW-1185">Reference proteome</keyword>
<protein>
    <submittedName>
        <fullName evidence="1">Uncharacterized protein</fullName>
    </submittedName>
</protein>
<name>A0AAD6UYF5_9AGAR</name>
<dbReference type="Proteomes" id="UP001219525">
    <property type="component" value="Unassembled WGS sequence"/>
</dbReference>
<dbReference type="EMBL" id="JARJCW010000074">
    <property type="protein sequence ID" value="KAJ7198173.1"/>
    <property type="molecule type" value="Genomic_DNA"/>
</dbReference>
<proteinExistence type="predicted"/>
<comment type="caution">
    <text evidence="1">The sequence shown here is derived from an EMBL/GenBank/DDBJ whole genome shotgun (WGS) entry which is preliminary data.</text>
</comment>
<organism evidence="1 2">
    <name type="scientific">Mycena pura</name>
    <dbReference type="NCBI Taxonomy" id="153505"/>
    <lineage>
        <taxon>Eukaryota</taxon>
        <taxon>Fungi</taxon>
        <taxon>Dikarya</taxon>
        <taxon>Basidiomycota</taxon>
        <taxon>Agaricomycotina</taxon>
        <taxon>Agaricomycetes</taxon>
        <taxon>Agaricomycetidae</taxon>
        <taxon>Agaricales</taxon>
        <taxon>Marasmiineae</taxon>
        <taxon>Mycenaceae</taxon>
        <taxon>Mycena</taxon>
    </lineage>
</organism>
<reference evidence="1" key="1">
    <citation type="submission" date="2023-03" db="EMBL/GenBank/DDBJ databases">
        <title>Massive genome expansion in bonnet fungi (Mycena s.s.) driven by repeated elements and novel gene families across ecological guilds.</title>
        <authorList>
            <consortium name="Lawrence Berkeley National Laboratory"/>
            <person name="Harder C.B."/>
            <person name="Miyauchi S."/>
            <person name="Viragh M."/>
            <person name="Kuo A."/>
            <person name="Thoen E."/>
            <person name="Andreopoulos B."/>
            <person name="Lu D."/>
            <person name="Skrede I."/>
            <person name="Drula E."/>
            <person name="Henrissat B."/>
            <person name="Morin E."/>
            <person name="Kohler A."/>
            <person name="Barry K."/>
            <person name="LaButti K."/>
            <person name="Morin E."/>
            <person name="Salamov A."/>
            <person name="Lipzen A."/>
            <person name="Mereny Z."/>
            <person name="Hegedus B."/>
            <person name="Baldrian P."/>
            <person name="Stursova M."/>
            <person name="Weitz H."/>
            <person name="Taylor A."/>
            <person name="Grigoriev I.V."/>
            <person name="Nagy L.G."/>
            <person name="Martin F."/>
            <person name="Kauserud H."/>
        </authorList>
    </citation>
    <scope>NUCLEOTIDE SEQUENCE</scope>
    <source>
        <strain evidence="1">9144</strain>
    </source>
</reference>
<dbReference type="AlphaFoldDB" id="A0AAD6UYF5"/>